<protein>
    <submittedName>
        <fullName evidence="1">Uncharacterized protein</fullName>
    </submittedName>
</protein>
<name>A0ACC0TQQ9_9AGAM</name>
<keyword evidence="2" id="KW-1185">Reference proteome</keyword>
<sequence>MLGIGDIENSSFDKTNGMGHAGLALSSSRFFYQANPASFSSLDDHFFAFEASARYKGVTYSGSAINTTGDQSSDLQFKKIALAIKIKPRWAVSAGILPYSTSNYSLSAQKYIQGTNASVPAVYTGTGGLSQFYVTNSYRVSKHFSVGLQASYLFGTLQQTEAIFTDSTLITTNNIFVGNPYFKLGMQYKTKVNKNLSIAAGGTASTQTKLRANYTMNVTYGNTQLVTNDLYKGNYYTIPLNLAGGLAAIIKDKYTIAFDYGFQKWSDNNISGPGYQLVNSSTYSGGFEYARKLRFTDAATKEVYSIDRFFYQAGLFYNASYLKLYGQQLENYGLTLGFGLNSLRNNLGLQFNVEVGQRGTTSYGLVKENYTQVSVTISYRDRWFTKIKRYN</sequence>
<comment type="caution">
    <text evidence="1">The sequence shown here is derived from an EMBL/GenBank/DDBJ whole genome shotgun (WGS) entry which is preliminary data.</text>
</comment>
<reference evidence="1" key="1">
    <citation type="submission" date="2021-03" db="EMBL/GenBank/DDBJ databases">
        <title>Evolutionary priming and transition to the ectomycorrhizal habit in an iconic lineage of mushroom-forming fungi: is preadaptation a requirement?</title>
        <authorList>
            <consortium name="DOE Joint Genome Institute"/>
            <person name="Looney B.P."/>
            <person name="Miyauchi S."/>
            <person name="Morin E."/>
            <person name="Drula E."/>
            <person name="Courty P.E."/>
            <person name="Chicoki N."/>
            <person name="Fauchery L."/>
            <person name="Kohler A."/>
            <person name="Kuo A."/>
            <person name="LaButti K."/>
            <person name="Pangilinan J."/>
            <person name="Lipzen A."/>
            <person name="Riley R."/>
            <person name="Andreopoulos W."/>
            <person name="He G."/>
            <person name="Johnson J."/>
            <person name="Barry K.W."/>
            <person name="Grigoriev I.V."/>
            <person name="Nagy L."/>
            <person name="Hibbett D."/>
            <person name="Henrissat B."/>
            <person name="Matheny P.B."/>
            <person name="Labbe J."/>
            <person name="Martin A.F."/>
        </authorList>
    </citation>
    <scope>NUCLEOTIDE SEQUENCE</scope>
    <source>
        <strain evidence="1">BPL698</strain>
    </source>
</reference>
<accession>A0ACC0TQQ9</accession>
<gene>
    <name evidence="1" type="ORF">F5148DRAFT_1296272</name>
</gene>
<dbReference type="EMBL" id="JAGFNK010001554">
    <property type="protein sequence ID" value="KAI9430565.1"/>
    <property type="molecule type" value="Genomic_DNA"/>
</dbReference>
<organism evidence="1 2">
    <name type="scientific">Russula earlei</name>
    <dbReference type="NCBI Taxonomy" id="71964"/>
    <lineage>
        <taxon>Eukaryota</taxon>
        <taxon>Fungi</taxon>
        <taxon>Dikarya</taxon>
        <taxon>Basidiomycota</taxon>
        <taxon>Agaricomycotina</taxon>
        <taxon>Agaricomycetes</taxon>
        <taxon>Russulales</taxon>
        <taxon>Russulaceae</taxon>
        <taxon>Russula</taxon>
    </lineage>
</organism>
<proteinExistence type="predicted"/>
<evidence type="ECO:0000313" key="2">
    <source>
        <dbReference type="Proteomes" id="UP001207468"/>
    </source>
</evidence>
<dbReference type="Proteomes" id="UP001207468">
    <property type="component" value="Unassembled WGS sequence"/>
</dbReference>
<evidence type="ECO:0000313" key="1">
    <source>
        <dbReference type="EMBL" id="KAI9430565.1"/>
    </source>
</evidence>